<evidence type="ECO:0000256" key="3">
    <source>
        <dbReference type="ARBA" id="ARBA00022741"/>
    </source>
</evidence>
<comment type="similarity">
    <text evidence="1">Belongs to the TRAFAC class TrmE-Era-EngA-EngB-Septin-like GTPase superfamily. TrmE GTPase family.</text>
</comment>
<proteinExistence type="inferred from homology"/>
<dbReference type="GO" id="GO:0002098">
    <property type="term" value="P:tRNA wobble uridine modification"/>
    <property type="evidence" value="ECO:0007669"/>
    <property type="project" value="TreeGrafter"/>
</dbReference>
<dbReference type="GO" id="GO:0005829">
    <property type="term" value="C:cytosol"/>
    <property type="evidence" value="ECO:0007669"/>
    <property type="project" value="TreeGrafter"/>
</dbReference>
<dbReference type="SMART" id="SM00382">
    <property type="entry name" value="AAA"/>
    <property type="match status" value="1"/>
</dbReference>
<dbReference type="NCBIfam" id="NF003661">
    <property type="entry name" value="PRK05291.1-3"/>
    <property type="match status" value="1"/>
</dbReference>
<dbReference type="InterPro" id="IPR027266">
    <property type="entry name" value="TrmE/GcvT-like"/>
</dbReference>
<name>A0A644W898_9ZZZZ</name>
<comment type="caution">
    <text evidence="6">The sequence shown here is derived from an EMBL/GenBank/DDBJ whole genome shotgun (WGS) entry which is preliminary data.</text>
</comment>
<dbReference type="Gene3D" id="3.40.50.300">
    <property type="entry name" value="P-loop containing nucleotide triphosphate hydrolases"/>
    <property type="match status" value="1"/>
</dbReference>
<dbReference type="CDD" id="cd14858">
    <property type="entry name" value="TrmE_N"/>
    <property type="match status" value="1"/>
</dbReference>
<dbReference type="InterPro" id="IPR006073">
    <property type="entry name" value="GTP-bd"/>
</dbReference>
<dbReference type="InterPro" id="IPR005225">
    <property type="entry name" value="Small_GTP-bd"/>
</dbReference>
<dbReference type="CDD" id="cd04164">
    <property type="entry name" value="trmE"/>
    <property type="match status" value="1"/>
</dbReference>
<dbReference type="Pfam" id="PF10396">
    <property type="entry name" value="TrmE_N"/>
    <property type="match status" value="1"/>
</dbReference>
<dbReference type="SUPFAM" id="SSF52540">
    <property type="entry name" value="P-loop containing nucleoside triphosphate hydrolases"/>
    <property type="match status" value="1"/>
</dbReference>
<evidence type="ECO:0000259" key="5">
    <source>
        <dbReference type="PROSITE" id="PS51709"/>
    </source>
</evidence>
<reference evidence="6" key="1">
    <citation type="submission" date="2019-08" db="EMBL/GenBank/DDBJ databases">
        <authorList>
            <person name="Kucharzyk K."/>
            <person name="Murdoch R.W."/>
            <person name="Higgins S."/>
            <person name="Loffler F."/>
        </authorList>
    </citation>
    <scope>NUCLEOTIDE SEQUENCE</scope>
</reference>
<dbReference type="EMBL" id="VSSQ01000705">
    <property type="protein sequence ID" value="MPM00055.1"/>
    <property type="molecule type" value="Genomic_DNA"/>
</dbReference>
<evidence type="ECO:0000256" key="2">
    <source>
        <dbReference type="ARBA" id="ARBA00022694"/>
    </source>
</evidence>
<dbReference type="InterPro" id="IPR025867">
    <property type="entry name" value="MnmE_helical"/>
</dbReference>
<dbReference type="Pfam" id="PF12631">
    <property type="entry name" value="MnmE_helical"/>
    <property type="match status" value="1"/>
</dbReference>
<protein>
    <submittedName>
        <fullName evidence="6">tRNA modification GTPase MnmE</fullName>
        <ecNumber evidence="6">3.6.-.-</ecNumber>
    </submittedName>
</protein>
<keyword evidence="6" id="KW-0378">Hydrolase</keyword>
<evidence type="ECO:0000256" key="1">
    <source>
        <dbReference type="ARBA" id="ARBA00011043"/>
    </source>
</evidence>
<dbReference type="AlphaFoldDB" id="A0A644W898"/>
<accession>A0A644W898</accession>
<sequence>MIPNLSETICAIATPPGTGAIAVIRLSGPLSHSIIASIFNAAGQHKAFPVLRHSYYGEIRDNNEVIDDVIVVFYKTPGSYTGEDAVEISCHGSLFIQNRLLQLLIAKGARMAEPGEFSLRAFVNGKMDLLQAEAVDDIIRSRTGAAHKLAVKQMRGEYSKKLSELRKQLVDLTALMELEIDFSEEDVEFADRSRLRQTCSSLVEEVTILAQSFKAGNVLKHGIPVAIVGEPNVGKSTLLNKILREERSIVSDIPGTTRDFIEDTLTFGNRTFRFIDTAGLRNTTDSIESAGVERTLVKASEASVILLLFDAADCEEGRIQSGIEELKNRIEDFQDKKLILVVNKIDLLVNAPKHLRELLEYDVVFISAKRDENINELMEKLTEAVNISENTPDIVLTNIRHFEAFNAIALLLTQAIEHIDAGMPQDLTSSFLHQALHHIGLITGEVSNEDVLDSIFRNFCIGK</sequence>
<dbReference type="HAMAP" id="MF_00379">
    <property type="entry name" value="GTPase_MnmE"/>
    <property type="match status" value="1"/>
</dbReference>
<feature type="domain" description="TrmE-type G" evidence="5">
    <location>
        <begin position="222"/>
        <end position="386"/>
    </location>
</feature>
<dbReference type="NCBIfam" id="TIGR00450">
    <property type="entry name" value="mnmE_trmE_thdF"/>
    <property type="match status" value="1"/>
</dbReference>
<dbReference type="EC" id="3.6.-.-" evidence="6"/>
<dbReference type="InterPro" id="IPR004520">
    <property type="entry name" value="GTPase_MnmE"/>
</dbReference>
<dbReference type="Gene3D" id="3.30.1360.120">
    <property type="entry name" value="Probable tRNA modification gtpase trme, domain 1"/>
    <property type="match status" value="1"/>
</dbReference>
<dbReference type="InterPro" id="IPR018948">
    <property type="entry name" value="GTP-bd_TrmE_N"/>
</dbReference>
<keyword evidence="2" id="KW-0819">tRNA processing</keyword>
<dbReference type="PANTHER" id="PTHR42714">
    <property type="entry name" value="TRNA MODIFICATION GTPASE GTPBP3"/>
    <property type="match status" value="1"/>
</dbReference>
<dbReference type="InterPro" id="IPR003593">
    <property type="entry name" value="AAA+_ATPase"/>
</dbReference>
<dbReference type="GO" id="GO:0030488">
    <property type="term" value="P:tRNA methylation"/>
    <property type="evidence" value="ECO:0007669"/>
    <property type="project" value="TreeGrafter"/>
</dbReference>
<keyword evidence="4" id="KW-0342">GTP-binding</keyword>
<organism evidence="6">
    <name type="scientific">bioreactor metagenome</name>
    <dbReference type="NCBI Taxonomy" id="1076179"/>
    <lineage>
        <taxon>unclassified sequences</taxon>
        <taxon>metagenomes</taxon>
        <taxon>ecological metagenomes</taxon>
    </lineage>
</organism>
<evidence type="ECO:0000256" key="4">
    <source>
        <dbReference type="ARBA" id="ARBA00023134"/>
    </source>
</evidence>
<dbReference type="InterPro" id="IPR027417">
    <property type="entry name" value="P-loop_NTPase"/>
</dbReference>
<dbReference type="Gene3D" id="1.20.120.430">
    <property type="entry name" value="tRNA modification GTPase MnmE domain 2"/>
    <property type="match status" value="1"/>
</dbReference>
<dbReference type="PROSITE" id="PS51709">
    <property type="entry name" value="G_TRME"/>
    <property type="match status" value="1"/>
</dbReference>
<evidence type="ECO:0000313" key="6">
    <source>
        <dbReference type="EMBL" id="MPM00055.1"/>
    </source>
</evidence>
<dbReference type="Pfam" id="PF01926">
    <property type="entry name" value="MMR_HSR1"/>
    <property type="match status" value="1"/>
</dbReference>
<gene>
    <name evidence="6" type="primary">mnmE_20</name>
    <name evidence="6" type="ORF">SDC9_46278</name>
</gene>
<dbReference type="GO" id="GO:0003924">
    <property type="term" value="F:GTPase activity"/>
    <property type="evidence" value="ECO:0007669"/>
    <property type="project" value="InterPro"/>
</dbReference>
<keyword evidence="3" id="KW-0547">Nucleotide-binding</keyword>
<dbReference type="NCBIfam" id="TIGR00231">
    <property type="entry name" value="small_GTP"/>
    <property type="match status" value="1"/>
</dbReference>
<dbReference type="InterPro" id="IPR031168">
    <property type="entry name" value="G_TrmE"/>
</dbReference>
<dbReference type="GO" id="GO:0005525">
    <property type="term" value="F:GTP binding"/>
    <property type="evidence" value="ECO:0007669"/>
    <property type="project" value="UniProtKB-KW"/>
</dbReference>
<dbReference type="InterPro" id="IPR027368">
    <property type="entry name" value="MnmE_dom2"/>
</dbReference>
<dbReference type="PANTHER" id="PTHR42714:SF2">
    <property type="entry name" value="TRNA MODIFICATION GTPASE GTPBP3, MITOCHONDRIAL"/>
    <property type="match status" value="1"/>
</dbReference>